<dbReference type="InterPro" id="IPR051458">
    <property type="entry name" value="Cyt/Met_Dipeptidase"/>
</dbReference>
<proteinExistence type="predicted"/>
<dbReference type="EMBL" id="CP035758">
    <property type="protein sequence ID" value="QBD79832.1"/>
    <property type="molecule type" value="Genomic_DNA"/>
</dbReference>
<dbReference type="SUPFAM" id="SSF53187">
    <property type="entry name" value="Zn-dependent exopeptidases"/>
    <property type="match status" value="1"/>
</dbReference>
<dbReference type="PANTHER" id="PTHR43270">
    <property type="entry name" value="BETA-ALA-HIS DIPEPTIDASE"/>
    <property type="match status" value="1"/>
</dbReference>
<dbReference type="GO" id="GO:0009014">
    <property type="term" value="F:succinyl-diaminopimelate desuccinylase activity"/>
    <property type="evidence" value="ECO:0007669"/>
    <property type="project" value="TreeGrafter"/>
</dbReference>
<sequence>MPGTLDAYLEEHANVARVLLERLCRQPSVTAQNFGTAEMGTLMEELLRETGFSTQRLCVEGAPAAIYGELRGRSPYTILLYNHYDVQPAEPLDLWLSPPFEPTERDGKLYARGISDNKGEIATRLAAIRALLAVEGELPITLRWVIEGEEEVGSPHFSAIAEKYSELLRADGCLWEGAHLEDDGRPALGLGAKGILYVQLDVQGTGVDAHSGNATILPSAAWRLVQALASLRSPEGHVLIPGFYEDVKAPTEAQLAALATQVDLEDKLKQTFQIEQFVDGLSGIALRKRAAFTPTCNIAGLVSGYTGEGSKTILPARASAKIDFRLVPDQDPRDILQKMRAHLDAHGYTDIHLTTFVSAEPVVTAVEEPFVKKIKDIAEAFTGKPAAVTPLGGGSLPLLEGLKKYVGVPGLSVPGNPTYWGSGAHSPNEHIRLSDLAPAVAYNCHMFQALGKQA</sequence>
<keyword evidence="2" id="KW-0479">Metal-binding</keyword>
<dbReference type="GO" id="GO:0046872">
    <property type="term" value="F:metal ion binding"/>
    <property type="evidence" value="ECO:0007669"/>
    <property type="project" value="UniProtKB-KW"/>
</dbReference>
<evidence type="ECO:0000256" key="2">
    <source>
        <dbReference type="ARBA" id="ARBA00022723"/>
    </source>
</evidence>
<keyword evidence="3 5" id="KW-0378">Hydrolase</keyword>
<feature type="domain" description="Peptidase M20 dimerisation" evidence="4">
    <location>
        <begin position="191"/>
        <end position="347"/>
    </location>
</feature>
<organism evidence="5 6">
    <name type="scientific">Ktedonosporobacter rubrisoli</name>
    <dbReference type="NCBI Taxonomy" id="2509675"/>
    <lineage>
        <taxon>Bacteria</taxon>
        <taxon>Bacillati</taxon>
        <taxon>Chloroflexota</taxon>
        <taxon>Ktedonobacteria</taxon>
        <taxon>Ktedonobacterales</taxon>
        <taxon>Ktedonosporobacteraceae</taxon>
        <taxon>Ktedonosporobacter</taxon>
    </lineage>
</organism>
<dbReference type="OrthoDB" id="9761532at2"/>
<dbReference type="Pfam" id="PF07687">
    <property type="entry name" value="M20_dimer"/>
    <property type="match status" value="1"/>
</dbReference>
<accession>A0A4P6JWR6</accession>
<evidence type="ECO:0000313" key="5">
    <source>
        <dbReference type="EMBL" id="QBD79832.1"/>
    </source>
</evidence>
<dbReference type="RefSeq" id="WP_129890898.1">
    <property type="nucleotide sequence ID" value="NZ_CP035758.1"/>
</dbReference>
<reference evidence="5 6" key="1">
    <citation type="submission" date="2019-01" db="EMBL/GenBank/DDBJ databases">
        <title>Ktedonosporobacter rubrisoli SCAWS-G2.</title>
        <authorList>
            <person name="Huang Y."/>
            <person name="Yan B."/>
        </authorList>
    </citation>
    <scope>NUCLEOTIDE SEQUENCE [LARGE SCALE GENOMIC DNA]</scope>
    <source>
        <strain evidence="5 6">SCAWS-G2</strain>
    </source>
</reference>
<dbReference type="GO" id="GO:0006508">
    <property type="term" value="P:proteolysis"/>
    <property type="evidence" value="ECO:0007669"/>
    <property type="project" value="UniProtKB-KW"/>
</dbReference>
<dbReference type="PANTHER" id="PTHR43270:SF8">
    <property type="entry name" value="DI- AND TRIPEPTIDASE DUG2-RELATED"/>
    <property type="match status" value="1"/>
</dbReference>
<dbReference type="Gene3D" id="3.40.630.10">
    <property type="entry name" value="Zn peptidases"/>
    <property type="match status" value="1"/>
</dbReference>
<dbReference type="InterPro" id="IPR002933">
    <property type="entry name" value="Peptidase_M20"/>
</dbReference>
<keyword evidence="6" id="KW-1185">Reference proteome</keyword>
<dbReference type="GO" id="GO:0008233">
    <property type="term" value="F:peptidase activity"/>
    <property type="evidence" value="ECO:0007669"/>
    <property type="project" value="UniProtKB-KW"/>
</dbReference>
<evidence type="ECO:0000259" key="4">
    <source>
        <dbReference type="Pfam" id="PF07687"/>
    </source>
</evidence>
<dbReference type="GO" id="GO:0009089">
    <property type="term" value="P:lysine biosynthetic process via diaminopimelate"/>
    <property type="evidence" value="ECO:0007669"/>
    <property type="project" value="TreeGrafter"/>
</dbReference>
<evidence type="ECO:0000256" key="3">
    <source>
        <dbReference type="ARBA" id="ARBA00022801"/>
    </source>
</evidence>
<protein>
    <submittedName>
        <fullName evidence="5">M20/M25/M40 family metallo-hydrolase</fullName>
    </submittedName>
</protein>
<gene>
    <name evidence="5" type="ORF">EPA93_29170</name>
</gene>
<evidence type="ECO:0000313" key="6">
    <source>
        <dbReference type="Proteomes" id="UP000290365"/>
    </source>
</evidence>
<dbReference type="GO" id="GO:0005829">
    <property type="term" value="C:cytosol"/>
    <property type="evidence" value="ECO:0007669"/>
    <property type="project" value="TreeGrafter"/>
</dbReference>
<dbReference type="AlphaFoldDB" id="A0A4P6JWR6"/>
<dbReference type="InterPro" id="IPR011650">
    <property type="entry name" value="Peptidase_M20_dimer"/>
</dbReference>
<dbReference type="KEGG" id="kbs:EPA93_29170"/>
<name>A0A4P6JWR6_KTERU</name>
<keyword evidence="1" id="KW-0645">Protease</keyword>
<dbReference type="Gene3D" id="3.30.70.360">
    <property type="match status" value="1"/>
</dbReference>
<evidence type="ECO:0000256" key="1">
    <source>
        <dbReference type="ARBA" id="ARBA00022670"/>
    </source>
</evidence>
<dbReference type="Proteomes" id="UP000290365">
    <property type="component" value="Chromosome"/>
</dbReference>
<dbReference type="Pfam" id="PF01546">
    <property type="entry name" value="Peptidase_M20"/>
    <property type="match status" value="1"/>
</dbReference>